<evidence type="ECO:0000313" key="1">
    <source>
        <dbReference type="EMBL" id="ALI34354.1"/>
    </source>
</evidence>
<protein>
    <submittedName>
        <fullName evidence="1">Uncharacterized protein</fullName>
    </submittedName>
</protein>
<proteinExistence type="predicted"/>
<sequence>MISNDNIKPSADYELTDYIKCSLKDKKQTELFDSIIVSGQKRNSMSENFLHVYVLKIIFLTKKKIIQ</sequence>
<accession>A0A654LSK6</accession>
<reference evidence="2" key="1">
    <citation type="submission" date="2015-10" db="EMBL/GenBank/DDBJ databases">
        <title>Niche specialization of a soil ammonia-oxidizing archaeon, Candidatus Nitrosocosmicus oleophilus.</title>
        <authorList>
            <person name="Jung M.-Y."/>
            <person name="Rhee S.-K."/>
        </authorList>
    </citation>
    <scope>NUCLEOTIDE SEQUENCE [LARGE SCALE GENOMIC DNA]</scope>
    <source>
        <strain evidence="2">MY3</strain>
    </source>
</reference>
<name>A0A654LSK6_9ARCH</name>
<organism evidence="1 2">
    <name type="scientific">Candidatus Nitrosocosmicus oleophilus</name>
    <dbReference type="NCBI Taxonomy" id="1353260"/>
    <lineage>
        <taxon>Archaea</taxon>
        <taxon>Nitrososphaerota</taxon>
        <taxon>Nitrososphaeria</taxon>
        <taxon>Nitrososphaerales</taxon>
        <taxon>Nitrososphaeraceae</taxon>
        <taxon>Candidatus Nitrosocosmicus</taxon>
    </lineage>
</organism>
<dbReference type="AlphaFoldDB" id="A0A654LSK6"/>
<dbReference type="EMBL" id="CP012850">
    <property type="protein sequence ID" value="ALI34354.1"/>
    <property type="molecule type" value="Genomic_DNA"/>
</dbReference>
<gene>
    <name evidence="1" type="ORF">NMY3_00140</name>
</gene>
<evidence type="ECO:0000313" key="2">
    <source>
        <dbReference type="Proteomes" id="UP000058925"/>
    </source>
</evidence>
<dbReference type="KEGG" id="taa:NMY3_00140"/>
<keyword evidence="2" id="KW-1185">Reference proteome</keyword>
<dbReference type="Proteomes" id="UP000058925">
    <property type="component" value="Chromosome"/>
</dbReference>